<dbReference type="AlphaFoldDB" id="A0AAV4R699"/>
<reference evidence="1 2" key="1">
    <citation type="submission" date="2021-06" db="EMBL/GenBank/DDBJ databases">
        <title>Caerostris darwini draft genome.</title>
        <authorList>
            <person name="Kono N."/>
            <person name="Arakawa K."/>
        </authorList>
    </citation>
    <scope>NUCLEOTIDE SEQUENCE [LARGE SCALE GENOMIC DNA]</scope>
</reference>
<comment type="caution">
    <text evidence="1">The sequence shown here is derived from an EMBL/GenBank/DDBJ whole genome shotgun (WGS) entry which is preliminary data.</text>
</comment>
<evidence type="ECO:0000313" key="2">
    <source>
        <dbReference type="Proteomes" id="UP001054837"/>
    </source>
</evidence>
<proteinExistence type="predicted"/>
<dbReference type="EMBL" id="BPLQ01005610">
    <property type="protein sequence ID" value="GIY15917.1"/>
    <property type="molecule type" value="Genomic_DNA"/>
</dbReference>
<name>A0AAV4R699_9ARAC</name>
<sequence>MHIVLGIACAFSPDLHSLFICFQGKLRLIHEHNVAPIRGNPIGKLSIKLKSPPLYWADRGTQTRGTGIQPMTCNLRSPFVTNIFLLMGTATIYAWRKRGGHFSIPLGYNRSKYFSSWAIQLDQLDDRHCLFP</sequence>
<accession>A0AAV4R699</accession>
<dbReference type="Proteomes" id="UP001054837">
    <property type="component" value="Unassembled WGS sequence"/>
</dbReference>
<protein>
    <submittedName>
        <fullName evidence="1">Uncharacterized protein</fullName>
    </submittedName>
</protein>
<organism evidence="1 2">
    <name type="scientific">Caerostris darwini</name>
    <dbReference type="NCBI Taxonomy" id="1538125"/>
    <lineage>
        <taxon>Eukaryota</taxon>
        <taxon>Metazoa</taxon>
        <taxon>Ecdysozoa</taxon>
        <taxon>Arthropoda</taxon>
        <taxon>Chelicerata</taxon>
        <taxon>Arachnida</taxon>
        <taxon>Araneae</taxon>
        <taxon>Araneomorphae</taxon>
        <taxon>Entelegynae</taxon>
        <taxon>Araneoidea</taxon>
        <taxon>Araneidae</taxon>
        <taxon>Caerostris</taxon>
    </lineage>
</organism>
<keyword evidence="2" id="KW-1185">Reference proteome</keyword>
<gene>
    <name evidence="1" type="ORF">CDAR_411801</name>
</gene>
<evidence type="ECO:0000313" key="1">
    <source>
        <dbReference type="EMBL" id="GIY15917.1"/>
    </source>
</evidence>